<dbReference type="RefSeq" id="WP_368382178.1">
    <property type="nucleotide sequence ID" value="NZ_JBFRYA010000011.1"/>
</dbReference>
<proteinExistence type="predicted"/>
<dbReference type="Proteomes" id="UP001557485">
    <property type="component" value="Unassembled WGS sequence"/>
</dbReference>
<name>A0ABV3U7A9_9GAMM</name>
<organism evidence="1 2">
    <name type="scientific">Zhongshania guokunii</name>
    <dbReference type="NCBI Taxonomy" id="641783"/>
    <lineage>
        <taxon>Bacteria</taxon>
        <taxon>Pseudomonadati</taxon>
        <taxon>Pseudomonadota</taxon>
        <taxon>Gammaproteobacteria</taxon>
        <taxon>Cellvibrionales</taxon>
        <taxon>Spongiibacteraceae</taxon>
        <taxon>Zhongshania</taxon>
    </lineage>
</organism>
<accession>A0ABV3U7A9</accession>
<dbReference type="InterPro" id="IPR021866">
    <property type="entry name" value="SpoIIAA-like"/>
</dbReference>
<protein>
    <submittedName>
        <fullName evidence="1">STAS/SEC14 domain-containing protein</fullName>
    </submittedName>
</protein>
<dbReference type="SUPFAM" id="SSF52091">
    <property type="entry name" value="SpoIIaa-like"/>
    <property type="match status" value="1"/>
</dbReference>
<dbReference type="Pfam" id="PF11964">
    <property type="entry name" value="SpoIIAA-like"/>
    <property type="match status" value="1"/>
</dbReference>
<dbReference type="Gene3D" id="3.40.50.10600">
    <property type="entry name" value="SpoIIaa-like domains"/>
    <property type="match status" value="1"/>
</dbReference>
<gene>
    <name evidence="1" type="ORF">AB4876_13010</name>
</gene>
<dbReference type="InterPro" id="IPR036513">
    <property type="entry name" value="STAS_dom_sf"/>
</dbReference>
<sequence>MIEVIHNTGNRIDIFISGKVRSQDMTLALDTLIDESENIENGVMVYRIVDFKLPSLAALAVEFSRMRQLLKLMKKFKRIAVLTDKKWLKKASELEGKLFPYLEVKAFYFNDIELAEMWLEEV</sequence>
<dbReference type="EMBL" id="JBFRYA010000011">
    <property type="protein sequence ID" value="MEX1669833.1"/>
    <property type="molecule type" value="Genomic_DNA"/>
</dbReference>
<comment type="caution">
    <text evidence="1">The sequence shown here is derived from an EMBL/GenBank/DDBJ whole genome shotgun (WGS) entry which is preliminary data.</text>
</comment>
<evidence type="ECO:0000313" key="2">
    <source>
        <dbReference type="Proteomes" id="UP001557485"/>
    </source>
</evidence>
<dbReference type="InterPro" id="IPR038396">
    <property type="entry name" value="SpoIIAA-like_sf"/>
</dbReference>
<evidence type="ECO:0000313" key="1">
    <source>
        <dbReference type="EMBL" id="MEX1669833.1"/>
    </source>
</evidence>
<keyword evidence="2" id="KW-1185">Reference proteome</keyword>
<reference evidence="1 2" key="1">
    <citation type="journal article" date="2011" name="Int. J. Syst. Evol. Microbiol.">
        <title>Zhongshania antarctica gen. nov., sp. nov. and Zhongshania guokunii sp. nov., gammaproteobacteria respectively isolated from coastal attached (fast) ice and surface seawater of the Antarctic.</title>
        <authorList>
            <person name="Li H.J."/>
            <person name="Zhang X.Y."/>
            <person name="Chen C.X."/>
            <person name="Zhang Y.J."/>
            <person name="Gao Z.M."/>
            <person name="Yu Y."/>
            <person name="Chen X.L."/>
            <person name="Chen B."/>
            <person name="Zhang Y.Z."/>
        </authorList>
    </citation>
    <scope>NUCLEOTIDE SEQUENCE [LARGE SCALE GENOMIC DNA]</scope>
    <source>
        <strain evidence="1 2">ZS6-22T</strain>
    </source>
</reference>